<feature type="transmembrane region" description="Helical" evidence="1">
    <location>
        <begin position="21"/>
        <end position="37"/>
    </location>
</feature>
<organism evidence="2 3">
    <name type="scientific">Delftia deserti</name>
    <dbReference type="NCBI Taxonomy" id="1651218"/>
    <lineage>
        <taxon>Bacteria</taxon>
        <taxon>Pseudomonadati</taxon>
        <taxon>Pseudomonadota</taxon>
        <taxon>Betaproteobacteria</taxon>
        <taxon>Burkholderiales</taxon>
        <taxon>Comamonadaceae</taxon>
        <taxon>Delftia</taxon>
    </lineage>
</organism>
<evidence type="ECO:0000256" key="1">
    <source>
        <dbReference type="SAM" id="Phobius"/>
    </source>
</evidence>
<keyword evidence="1" id="KW-0472">Membrane</keyword>
<evidence type="ECO:0000313" key="2">
    <source>
        <dbReference type="EMBL" id="MFD2317990.1"/>
    </source>
</evidence>
<keyword evidence="1" id="KW-1133">Transmembrane helix</keyword>
<accession>A0ABW5EJ61</accession>
<dbReference type="RefSeq" id="WP_133073003.1">
    <property type="nucleotide sequence ID" value="NZ_JBHSIH010000001.1"/>
</dbReference>
<proteinExistence type="predicted"/>
<protein>
    <submittedName>
        <fullName evidence="2">Holin</fullName>
    </submittedName>
</protein>
<dbReference type="InterPro" id="IPR025140">
    <property type="entry name" value="Holin_2-3"/>
</dbReference>
<gene>
    <name evidence="2" type="ORF">ACFSPV_04695</name>
</gene>
<sequence>MPGMKLRDSIPLWLRAPRNSLWLLSAVLLLALIALISPQQLPVALYKASLISLAAVLGYWLDRALFPYARPDSYLVRDWRLGSTEPEGDVDHPVVPAYTRVFSAAMLRRALVVAAVVLGVAMGL</sequence>
<dbReference type="Pfam" id="PF13272">
    <property type="entry name" value="Holin_2-3"/>
    <property type="match status" value="1"/>
</dbReference>
<comment type="caution">
    <text evidence="2">The sequence shown here is derived from an EMBL/GenBank/DDBJ whole genome shotgun (WGS) entry which is preliminary data.</text>
</comment>
<dbReference type="EMBL" id="JBHUIG010000003">
    <property type="protein sequence ID" value="MFD2317990.1"/>
    <property type="molecule type" value="Genomic_DNA"/>
</dbReference>
<dbReference type="Proteomes" id="UP001597287">
    <property type="component" value="Unassembled WGS sequence"/>
</dbReference>
<keyword evidence="3" id="KW-1185">Reference proteome</keyword>
<evidence type="ECO:0000313" key="3">
    <source>
        <dbReference type="Proteomes" id="UP001597287"/>
    </source>
</evidence>
<reference evidence="3" key="1">
    <citation type="journal article" date="2019" name="Int. J. Syst. Evol. Microbiol.">
        <title>The Global Catalogue of Microorganisms (GCM) 10K type strain sequencing project: providing services to taxonomists for standard genome sequencing and annotation.</title>
        <authorList>
            <consortium name="The Broad Institute Genomics Platform"/>
            <consortium name="The Broad Institute Genome Sequencing Center for Infectious Disease"/>
            <person name="Wu L."/>
            <person name="Ma J."/>
        </authorList>
    </citation>
    <scope>NUCLEOTIDE SEQUENCE [LARGE SCALE GENOMIC DNA]</scope>
    <source>
        <strain evidence="3">CCUG 62793</strain>
    </source>
</reference>
<keyword evidence="1" id="KW-0812">Transmembrane</keyword>
<name>A0ABW5EJ61_9BURK</name>